<dbReference type="AlphaFoldDB" id="S4PVK9"/>
<organism evidence="5">
    <name type="scientific">Pararge aegeria</name>
    <name type="common">speckled wood butterfly</name>
    <dbReference type="NCBI Taxonomy" id="116150"/>
    <lineage>
        <taxon>Eukaryota</taxon>
        <taxon>Metazoa</taxon>
        <taxon>Ecdysozoa</taxon>
        <taxon>Arthropoda</taxon>
        <taxon>Hexapoda</taxon>
        <taxon>Insecta</taxon>
        <taxon>Pterygota</taxon>
        <taxon>Neoptera</taxon>
        <taxon>Endopterygota</taxon>
        <taxon>Lepidoptera</taxon>
        <taxon>Glossata</taxon>
        <taxon>Ditrysia</taxon>
        <taxon>Papilionoidea</taxon>
        <taxon>Nymphalidae</taxon>
        <taxon>Satyrinae</taxon>
        <taxon>Satyrini</taxon>
        <taxon>Parargina</taxon>
        <taxon>Pararge</taxon>
    </lineage>
</organism>
<feature type="domain" description="5'-Nucleotidase C-terminal" evidence="4">
    <location>
        <begin position="4"/>
        <end position="112"/>
    </location>
</feature>
<dbReference type="PRINTS" id="PR01607">
    <property type="entry name" value="APYRASEFAMLY"/>
</dbReference>
<feature type="non-terminal residue" evidence="5">
    <location>
        <position position="112"/>
    </location>
</feature>
<dbReference type="PANTHER" id="PTHR11575:SF24">
    <property type="entry name" value="5'-NUCLEOTIDASE"/>
    <property type="match status" value="1"/>
</dbReference>
<reference evidence="5" key="1">
    <citation type="journal article" date="2013" name="BMC Genomics">
        <title>Unscrambling butterfly oogenesis.</title>
        <authorList>
            <person name="Carter J.M."/>
            <person name="Baker S.C."/>
            <person name="Pink R."/>
            <person name="Carter D.R."/>
            <person name="Collins A."/>
            <person name="Tomlin J."/>
            <person name="Gibbs M."/>
            <person name="Breuker C.J."/>
        </authorList>
    </citation>
    <scope>NUCLEOTIDE SEQUENCE</scope>
    <source>
        <tissue evidence="5">Ovary</tissue>
    </source>
</reference>
<comment type="catalytic activity">
    <reaction evidence="1">
        <text>a ribonucleoside 5'-phosphate + H2O = a ribonucleoside + phosphate</text>
        <dbReference type="Rhea" id="RHEA:12484"/>
        <dbReference type="ChEBI" id="CHEBI:15377"/>
        <dbReference type="ChEBI" id="CHEBI:18254"/>
        <dbReference type="ChEBI" id="CHEBI:43474"/>
        <dbReference type="ChEBI" id="CHEBI:58043"/>
        <dbReference type="EC" id="3.1.3.5"/>
    </reaction>
</comment>
<accession>S4PVK9</accession>
<evidence type="ECO:0000259" key="4">
    <source>
        <dbReference type="Pfam" id="PF02872"/>
    </source>
</evidence>
<dbReference type="SUPFAM" id="SSF55816">
    <property type="entry name" value="5'-nucleotidase (syn. UDP-sugar hydrolase), C-terminal domain"/>
    <property type="match status" value="1"/>
</dbReference>
<comment type="similarity">
    <text evidence="2">Belongs to the 5'-nucleotidase family.</text>
</comment>
<evidence type="ECO:0000313" key="5">
    <source>
        <dbReference type="EMBL" id="JAA84202.1"/>
    </source>
</evidence>
<dbReference type="GO" id="GO:0006196">
    <property type="term" value="P:AMP catabolic process"/>
    <property type="evidence" value="ECO:0007669"/>
    <property type="project" value="TreeGrafter"/>
</dbReference>
<dbReference type="InterPro" id="IPR036907">
    <property type="entry name" value="5'-Nucleotdase_C_sf"/>
</dbReference>
<dbReference type="Pfam" id="PF02872">
    <property type="entry name" value="5_nucleotid_C"/>
    <property type="match status" value="1"/>
</dbReference>
<sequence>MPTTVTKGDLVGVLPFKGFLVIVTMSGKILIQMLEHAIENLSDLDYPGEFLQVSGLKVTYDNRKKAGSKVVSAEARCWNCSIPEFSKVVPDVKYNVILPYFIYSGGDGYSML</sequence>
<evidence type="ECO:0000256" key="2">
    <source>
        <dbReference type="ARBA" id="ARBA00006654"/>
    </source>
</evidence>
<reference evidence="5" key="2">
    <citation type="submission" date="2013-05" db="EMBL/GenBank/DDBJ databases">
        <authorList>
            <person name="Carter J.-M."/>
            <person name="Baker S.C."/>
            <person name="Pink R."/>
            <person name="Carter D.R.F."/>
            <person name="Collins A."/>
            <person name="Tomlin J."/>
            <person name="Gibbs M."/>
            <person name="Breuker C.J."/>
        </authorList>
    </citation>
    <scope>NUCLEOTIDE SEQUENCE</scope>
    <source>
        <tissue evidence="5">Ovary</tissue>
    </source>
</reference>
<evidence type="ECO:0000256" key="3">
    <source>
        <dbReference type="ARBA" id="ARBA00012643"/>
    </source>
</evidence>
<dbReference type="GO" id="GO:0008253">
    <property type="term" value="F:5'-nucleotidase activity"/>
    <property type="evidence" value="ECO:0007669"/>
    <property type="project" value="UniProtKB-EC"/>
</dbReference>
<proteinExistence type="inferred from homology"/>
<dbReference type="InterPro" id="IPR006179">
    <property type="entry name" value="5_nucleotidase/apyrase"/>
</dbReference>
<dbReference type="EMBL" id="GAIX01008358">
    <property type="protein sequence ID" value="JAA84202.1"/>
    <property type="molecule type" value="Transcribed_RNA"/>
</dbReference>
<dbReference type="EC" id="3.1.3.5" evidence="3"/>
<dbReference type="Gene3D" id="3.90.780.10">
    <property type="entry name" value="5'-Nucleotidase, C-terminal domain"/>
    <property type="match status" value="1"/>
</dbReference>
<dbReference type="GO" id="GO:0005886">
    <property type="term" value="C:plasma membrane"/>
    <property type="evidence" value="ECO:0007669"/>
    <property type="project" value="TreeGrafter"/>
</dbReference>
<dbReference type="InterPro" id="IPR008334">
    <property type="entry name" value="5'-Nucleotdase_C"/>
</dbReference>
<protein>
    <recommendedName>
        <fullName evidence="3">5'-nucleotidase</fullName>
        <ecNumber evidence="3">3.1.3.5</ecNumber>
    </recommendedName>
</protein>
<evidence type="ECO:0000256" key="1">
    <source>
        <dbReference type="ARBA" id="ARBA00000815"/>
    </source>
</evidence>
<name>S4PVK9_9NEOP</name>
<dbReference type="PANTHER" id="PTHR11575">
    <property type="entry name" value="5'-NUCLEOTIDASE-RELATED"/>
    <property type="match status" value="1"/>
</dbReference>